<dbReference type="InterPro" id="IPR018201">
    <property type="entry name" value="Ketoacyl_synth_AS"/>
</dbReference>
<evidence type="ECO:0000256" key="47">
    <source>
        <dbReference type="ARBA" id="ARBA00047953"/>
    </source>
</evidence>
<feature type="active site" description="Proton acceptor; for dehydratase activity" evidence="69">
    <location>
        <position position="875"/>
    </location>
</feature>
<comment type="catalytic activity">
    <reaction evidence="58">
        <text>hexadecanoyl-[ACP] + H2O = hexadecanoate + holo-[ACP] + H(+)</text>
        <dbReference type="Rhea" id="RHEA:41932"/>
        <dbReference type="Rhea" id="RHEA-COMP:9652"/>
        <dbReference type="Rhea" id="RHEA-COMP:9685"/>
        <dbReference type="ChEBI" id="CHEBI:7896"/>
        <dbReference type="ChEBI" id="CHEBI:15377"/>
        <dbReference type="ChEBI" id="CHEBI:15378"/>
        <dbReference type="ChEBI" id="CHEBI:64479"/>
        <dbReference type="ChEBI" id="CHEBI:78483"/>
        <dbReference type="EC" id="3.1.2.14"/>
    </reaction>
    <physiologicalReaction direction="left-to-right" evidence="58">
        <dbReference type="Rhea" id="RHEA:41933"/>
    </physiologicalReaction>
</comment>
<evidence type="ECO:0000256" key="17">
    <source>
        <dbReference type="ARBA" id="ARBA00022832"/>
    </source>
</evidence>
<evidence type="ECO:0000256" key="59">
    <source>
        <dbReference type="ARBA" id="ARBA00048935"/>
    </source>
</evidence>
<dbReference type="CDD" id="cd08954">
    <property type="entry name" value="KR_1_FAS_SDR_x"/>
    <property type="match status" value="1"/>
</dbReference>
<evidence type="ECO:0000256" key="66">
    <source>
        <dbReference type="ARBA" id="ARBA00049449"/>
    </source>
</evidence>
<evidence type="ECO:0000256" key="25">
    <source>
        <dbReference type="ARBA" id="ARBA00023239"/>
    </source>
</evidence>
<evidence type="ECO:0000256" key="53">
    <source>
        <dbReference type="ARBA" id="ARBA00048420"/>
    </source>
</evidence>
<comment type="catalytic activity">
    <reaction evidence="38">
        <text>3-oxooctadecanoyl-[ACP] + NADPH + H(+) = (3R)-hydroxyoctadecanoyl-[ACP] + NADP(+)</text>
        <dbReference type="Rhea" id="RHEA:41920"/>
        <dbReference type="Rhea" id="RHEA-COMP:9653"/>
        <dbReference type="Rhea" id="RHEA-COMP:9654"/>
        <dbReference type="ChEBI" id="CHEBI:15378"/>
        <dbReference type="ChEBI" id="CHEBI:57783"/>
        <dbReference type="ChEBI" id="CHEBI:58349"/>
        <dbReference type="ChEBI" id="CHEBI:78487"/>
        <dbReference type="ChEBI" id="CHEBI:78488"/>
    </reaction>
    <physiologicalReaction direction="left-to-right" evidence="38">
        <dbReference type="Rhea" id="RHEA:41921"/>
    </physiologicalReaction>
</comment>
<sequence length="2445" mass="268007">MEHISIAGLSGRFPESENVEEFWKNLLAGKDLVTEDERRWKPGLWGLPKRNGKLKELDKFDASFFEVHPKQANNMDPQLRILLEVSFEAIVDAGLNPSKLAGSRTGVWIGVSGSEAREVLAADHETTEGYAMTGCCTSMFANRLSYFYDLKGPSMSVDTACSSSLLALQMAFQSIRDGHCDAAIVGGANLVLKPQSSLQFQRLNMLSPDGACKSFDIKGNGYVRSEAIAVVYVTKKSAAPWTYCDVINAKTNTDGRKKEGITFPSGYQQGMLLRETYNECGLDPKDVSYVEAHGTGTKAGDPQELNAIDEVMTPGRTTPLLIGSVKSNMGHSEPASGLCAVVKCAVAMWKKVLPPNLHFEEPNPSISGLIDKLKVVTKPTSLPQNALIGINSFGFGGSNVHVILRCASDSTYYTPKPVLDLPILHLFTARTEQGITDMTSYHQALKFQQSRKPSDISPAFHPYRGYVINDWSSLASHQRTTSDKEVWFICSGMGSQWKGMGIDLLRMPVFSKAIKKCTSALKEYNLNVCNLLLTADDTTYDNPIMAFVSLAATQVGLIDVLKSLGVSPSGIIGHSVGELACSYADGCLTLEQTIKAAYVRGRCIKEAKLPPGAMAAVGLTWAQCLDQCPPGVAPACHNSHDSVTITGHEQAVKDFVSQLQEKKVFAKLVKTGGVAFHSTFMREVYPSFIEELKKIIPEPKPRSSRWISTSVSKNLPEHPRELELAALTCSAEYHANNLCNPVMFHDAVQQIPENVVTVEVSPHGLMQAILKRSLPPSCERVALADRKESDGIITLFKALGKLHTCGVDLDTHTVHCTAMSRDEFVGSHVDWNHEQSWFVPSVDNFLTSMSGGQMLNDVIKIDTSQDSKDAYMCGHVIDGRALLPATAHLVFAWQTLARNLQVAIEDLPIRFNDVSIHRATVLPESGKLELLVQLVPASNEFRISEGGKLAASGKISMLQEEIASCPVAVENGEKFLERNEIYRKLRLAGYQYKGKFQALKQANQSGRFGSITFDGNYVTFLDATLQLSILQARDQTLKLPTRIREVKIRPITSTESSCELPAEVYRILDKTIVSTHVEIAGLHVTSAPKRGQTHQPLLQKQVFVPNVEENLSDGDDQIARYKAATWSFLTHSAHKLNKKLAEVNLGNGINGYHQEPDTNKILNSNPSYHFLRLMKDLVDATEDRAELLRSRLPLLNSDPLVNYCVAVPDVLTSVVDIVSENVGDAIEAAVLAKYVIDIKQDVSHQIRKHFDSVPNLVVEFTQLVPPGCTDESEDASVTWDPASDTPPPPELHKKNLLILNNPFSSGLDQAKKVMENFASCMKSSKGFLLFHQNTRGNPCHVIIDELLKTANATHSSYYPTTEEVNDVLKENNLDIVARKSDRTLGSDLVLCRAGSMSVVTSTDEMIIPMHDNFSWVEKLKKRLSSDTGIVWLKSDYSDSGLIGMFNCLRKEPNGNKVRCIFNTNLDVDQPLPSDIADVMQRDLAINVYSNGQWGTYRHLTITQSEKVDSSRGYVSAMTKGDLASLQWIAQDCVKVNSPSREYRVAFSALNFRDIMLASGKLPSDAIPGNSRKFSTLLGLEFSGYGSDGERIMGMVPAEGLATHVTTDPKFTWKVPESWTMSEAATVPVVYATAYYALLVRGRLRKGNTVLIHSGAGGVGQAAISIALSHACRVFTTVSTQEKREYLMSRFPKLEKSCFANSRDTTFEDHVMKQTHGKGVDVVLNSLSEEKLEASLRCVAKHGRFLEIGKFDLAQNSKLGMSIFLRNISFHGILLDSLFDGDTPDWLETANHVTSGIQSGVVRPLDTTVFQKTEVESAFRFMAQGKHIGKVMIQVESQGCNAVSSVVRTSCDPNLTYIVTGGLGGFGLELCNWLIERGARHLVVTTRSGVKTAYQHQYITGWRSQGVEVTVSRGDVSESEGAAELLNNKVGGIFHLAMVLKDALLQNQTQESFEAVSRPKCNGVDNLDRLSREVCSNLRWFVVFSSVVSGRGNAGQTNYGLANSYMERVCERRKQEGFPALAIQWGAIGDVGVAVETIGSDVIGGTVLQSMASCLNTLDQFLSQTDDVVVSSIVPAPKKQSAKHDDGNSTSLISAIANIIGIQDIGKIDKTSTFSSLGLDSLMAIEIAQKMERDFGIAMGTDDVQQLTFAKLEQMSSCEGKENEATTTPDDVTRYVMDDIMLTSTTPTISPLNQVAYDISTSIIFVHPLAGSSSVYRDIASGLSAPAIGINCSFNAPLTSISDLASFYVTSLPAQKSYRIVGYSFGACVALEMALKIFKNGGDVTLLLIDGSHSYVSERVQAHHNALHDEDVQETTVIASFLHDINPNLDVHKLHNKLASAKNTDDKLEEAETFLRPNYPKIETSELKQVVSSYHQCLRLGLSHVMKTRYPGNITLVKQKQSASRDYGLSDVCDGEIRVIELDADHSGIIHGNHAEKIADVIATMT</sequence>
<dbReference type="FunFam" id="3.40.50.720:FF:000209">
    <property type="entry name" value="Polyketide synthase Pks12"/>
    <property type="match status" value="1"/>
</dbReference>
<dbReference type="InterPro" id="IPR036291">
    <property type="entry name" value="NAD(P)-bd_dom_sf"/>
</dbReference>
<evidence type="ECO:0000256" key="22">
    <source>
        <dbReference type="ARBA" id="ARBA00023027"/>
    </source>
</evidence>
<dbReference type="InterPro" id="IPR036736">
    <property type="entry name" value="ACP-like_sf"/>
</dbReference>
<evidence type="ECO:0000256" key="36">
    <source>
        <dbReference type="ARBA" id="ARBA00023442"/>
    </source>
</evidence>
<keyword evidence="17" id="KW-0276">Fatty acid metabolism</keyword>
<comment type="catalytic activity">
    <reaction evidence="60">
        <text>(2E)-octadecenoyl-[ACP] + NADPH + H(+) = octadecanoyl-[ACP] + NADP(+)</text>
        <dbReference type="Rhea" id="RHEA:41928"/>
        <dbReference type="Rhea" id="RHEA-COMP:9655"/>
        <dbReference type="Rhea" id="RHEA-COMP:9656"/>
        <dbReference type="ChEBI" id="CHEBI:15378"/>
        <dbReference type="ChEBI" id="CHEBI:57783"/>
        <dbReference type="ChEBI" id="CHEBI:58349"/>
        <dbReference type="ChEBI" id="CHEBI:78489"/>
        <dbReference type="ChEBI" id="CHEBI:78495"/>
    </reaction>
    <physiologicalReaction direction="left-to-right" evidence="60">
        <dbReference type="Rhea" id="RHEA:41929"/>
    </physiologicalReaction>
</comment>
<evidence type="ECO:0000256" key="6">
    <source>
        <dbReference type="ARBA" id="ARBA00013167"/>
    </source>
</evidence>
<evidence type="ECO:0000256" key="54">
    <source>
        <dbReference type="ARBA" id="ARBA00048506"/>
    </source>
</evidence>
<evidence type="ECO:0000256" key="1">
    <source>
        <dbReference type="ARBA" id="ARBA00005189"/>
    </source>
</evidence>
<dbReference type="SUPFAM" id="SSF50129">
    <property type="entry name" value="GroES-like"/>
    <property type="match status" value="1"/>
</dbReference>
<dbReference type="InterPro" id="IPR042104">
    <property type="entry name" value="PKS_dehydratase_sf"/>
</dbReference>
<evidence type="ECO:0000256" key="45">
    <source>
        <dbReference type="ARBA" id="ARBA00047810"/>
    </source>
</evidence>
<evidence type="ECO:0000256" key="27">
    <source>
        <dbReference type="ARBA" id="ARBA00023332"/>
    </source>
</evidence>
<dbReference type="EC" id="2.3.1.38" evidence="8"/>
<dbReference type="GO" id="GO:0006633">
    <property type="term" value="P:fatty acid biosynthetic process"/>
    <property type="evidence" value="ECO:0007669"/>
    <property type="project" value="UniProtKB-UniPathway"/>
</dbReference>
<dbReference type="InterPro" id="IPR032821">
    <property type="entry name" value="PKS_assoc"/>
</dbReference>
<keyword evidence="21" id="KW-0560">Oxidoreductase</keyword>
<comment type="catalytic activity">
    <reaction evidence="53">
        <text>(2E)-octenoyl-[ACP] + NADPH + H(+) = octanoyl-[ACP] + NADP(+)</text>
        <dbReference type="Rhea" id="RHEA:41848"/>
        <dbReference type="Rhea" id="RHEA-COMP:9635"/>
        <dbReference type="Rhea" id="RHEA-COMP:9636"/>
        <dbReference type="ChEBI" id="CHEBI:15378"/>
        <dbReference type="ChEBI" id="CHEBI:57783"/>
        <dbReference type="ChEBI" id="CHEBI:58349"/>
        <dbReference type="ChEBI" id="CHEBI:78462"/>
        <dbReference type="ChEBI" id="CHEBI:78463"/>
    </reaction>
    <physiologicalReaction direction="left-to-right" evidence="53">
        <dbReference type="Rhea" id="RHEA:41849"/>
    </physiologicalReaction>
</comment>
<comment type="catalytic activity">
    <reaction evidence="68">
        <text>octanoyl-[ACP] + malonyl-[ACP] + H(+) = 3-oxodecanoyl-[ACP] + holo-[ACP] + CO2</text>
        <dbReference type="Rhea" id="RHEA:41852"/>
        <dbReference type="Rhea" id="RHEA-COMP:9623"/>
        <dbReference type="Rhea" id="RHEA-COMP:9636"/>
        <dbReference type="Rhea" id="RHEA-COMP:9637"/>
        <dbReference type="Rhea" id="RHEA-COMP:9685"/>
        <dbReference type="ChEBI" id="CHEBI:15378"/>
        <dbReference type="ChEBI" id="CHEBI:16526"/>
        <dbReference type="ChEBI" id="CHEBI:64479"/>
        <dbReference type="ChEBI" id="CHEBI:78449"/>
        <dbReference type="ChEBI" id="CHEBI:78463"/>
        <dbReference type="ChEBI" id="CHEBI:78464"/>
    </reaction>
    <physiologicalReaction direction="left-to-right" evidence="68">
        <dbReference type="Rhea" id="RHEA:41853"/>
    </physiologicalReaction>
</comment>
<evidence type="ECO:0000256" key="9">
    <source>
        <dbReference type="ARBA" id="ARBA00013258"/>
    </source>
</evidence>
<dbReference type="SMART" id="SM00823">
    <property type="entry name" value="PKS_PP"/>
    <property type="match status" value="1"/>
</dbReference>
<dbReference type="SUPFAM" id="SSF53474">
    <property type="entry name" value="alpha/beta-Hydrolases"/>
    <property type="match status" value="1"/>
</dbReference>
<evidence type="ECO:0000256" key="29">
    <source>
        <dbReference type="ARBA" id="ARBA00023373"/>
    </source>
</evidence>
<keyword evidence="11" id="KW-0596">Phosphopantetheine</keyword>
<evidence type="ECO:0000256" key="5">
    <source>
        <dbReference type="ARBA" id="ARBA00012948"/>
    </source>
</evidence>
<evidence type="ECO:0000256" key="11">
    <source>
        <dbReference type="ARBA" id="ARBA00022450"/>
    </source>
</evidence>
<dbReference type="InterPro" id="IPR029063">
    <property type="entry name" value="SAM-dependent_MTases_sf"/>
</dbReference>
<evidence type="ECO:0000256" key="70">
    <source>
        <dbReference type="SAM" id="MobiDB-lite"/>
    </source>
</evidence>
<dbReference type="PROSITE" id="PS52004">
    <property type="entry name" value="KS3_2"/>
    <property type="match status" value="1"/>
</dbReference>
<evidence type="ECO:0000256" key="50">
    <source>
        <dbReference type="ARBA" id="ARBA00048281"/>
    </source>
</evidence>
<dbReference type="Gene3D" id="1.10.1200.10">
    <property type="entry name" value="ACP-like"/>
    <property type="match status" value="1"/>
</dbReference>
<evidence type="ECO:0000256" key="23">
    <source>
        <dbReference type="ARBA" id="ARBA00023098"/>
    </source>
</evidence>
<comment type="catalytic activity">
    <reaction evidence="42">
        <text>tetradecanoyl-[ACP] + malonyl-[ACP] + H(+) = 3-oxohexadecanoyl-[ACP] + holo-[ACP] + CO2</text>
        <dbReference type="Rhea" id="RHEA:41900"/>
        <dbReference type="Rhea" id="RHEA-COMP:9623"/>
        <dbReference type="Rhea" id="RHEA-COMP:9648"/>
        <dbReference type="Rhea" id="RHEA-COMP:9649"/>
        <dbReference type="Rhea" id="RHEA-COMP:9685"/>
        <dbReference type="ChEBI" id="CHEBI:15378"/>
        <dbReference type="ChEBI" id="CHEBI:16526"/>
        <dbReference type="ChEBI" id="CHEBI:64479"/>
        <dbReference type="ChEBI" id="CHEBI:78449"/>
        <dbReference type="ChEBI" id="CHEBI:78477"/>
        <dbReference type="ChEBI" id="CHEBI:78478"/>
    </reaction>
    <physiologicalReaction direction="left-to-right" evidence="42">
        <dbReference type="Rhea" id="RHEA:41901"/>
    </physiologicalReaction>
</comment>
<evidence type="ECO:0000256" key="10">
    <source>
        <dbReference type="ARBA" id="ARBA00018769"/>
    </source>
</evidence>
<dbReference type="PROSITE" id="PS00012">
    <property type="entry name" value="PHOSPHOPANTETHEINE"/>
    <property type="match status" value="1"/>
</dbReference>
<dbReference type="Gene3D" id="3.40.50.150">
    <property type="entry name" value="Vaccinia Virus protein VP39"/>
    <property type="match status" value="2"/>
</dbReference>
<feature type="domain" description="PKS/mFAS DH" evidence="73">
    <location>
        <begin position="840"/>
        <end position="1112"/>
    </location>
</feature>
<comment type="catalytic activity">
    <reaction evidence="47">
        <text>3-oxobutanoyl-[ACP] + NADPH + H(+) = (3R)-hydroxybutanoyl-[ACP] + NADP(+)</text>
        <dbReference type="Rhea" id="RHEA:41804"/>
        <dbReference type="Rhea" id="RHEA-COMP:9625"/>
        <dbReference type="Rhea" id="RHEA-COMP:9626"/>
        <dbReference type="ChEBI" id="CHEBI:15378"/>
        <dbReference type="ChEBI" id="CHEBI:57783"/>
        <dbReference type="ChEBI" id="CHEBI:58349"/>
        <dbReference type="ChEBI" id="CHEBI:78450"/>
        <dbReference type="ChEBI" id="CHEBI:78451"/>
    </reaction>
    <physiologicalReaction direction="left-to-right" evidence="47">
        <dbReference type="Rhea" id="RHEA:41805"/>
    </physiologicalReaction>
</comment>
<evidence type="ECO:0000256" key="49">
    <source>
        <dbReference type="ARBA" id="ARBA00048051"/>
    </source>
</evidence>
<keyword evidence="23" id="KW-0443">Lipid metabolism</keyword>
<comment type="catalytic activity">
    <reaction evidence="43">
        <text>(2E)-butenoyl-[ACP] + NADPH + H(+) = butanoyl-[ACP] + NADP(+)</text>
        <dbReference type="Rhea" id="RHEA:41812"/>
        <dbReference type="Rhea" id="RHEA-COMP:9627"/>
        <dbReference type="Rhea" id="RHEA-COMP:9628"/>
        <dbReference type="ChEBI" id="CHEBI:15378"/>
        <dbReference type="ChEBI" id="CHEBI:57783"/>
        <dbReference type="ChEBI" id="CHEBI:58349"/>
        <dbReference type="ChEBI" id="CHEBI:78453"/>
        <dbReference type="ChEBI" id="CHEBI:78454"/>
    </reaction>
    <physiologicalReaction direction="left-to-right" evidence="43">
        <dbReference type="Rhea" id="RHEA:41813"/>
    </physiologicalReaction>
</comment>
<evidence type="ECO:0000256" key="41">
    <source>
        <dbReference type="ARBA" id="ARBA00047440"/>
    </source>
</evidence>
<dbReference type="EC" id="1.3.1.39" evidence="2"/>
<keyword evidence="25" id="KW-0456">Lyase</keyword>
<evidence type="ECO:0000256" key="61">
    <source>
        <dbReference type="ARBA" id="ARBA00049109"/>
    </source>
</evidence>
<name>A0A6F9DCR8_9ASCI</name>
<dbReference type="SUPFAM" id="SSF52151">
    <property type="entry name" value="FabD/lysophospholipase-like"/>
    <property type="match status" value="1"/>
</dbReference>
<dbReference type="InterPro" id="IPR016036">
    <property type="entry name" value="Malonyl_transacylase_ACP-bd"/>
</dbReference>
<dbReference type="PROSITE" id="PS52019">
    <property type="entry name" value="PKS_MFAS_DH"/>
    <property type="match status" value="1"/>
</dbReference>
<dbReference type="EC" id="1.1.1.100" evidence="5"/>
<feature type="region of interest" description="N-terminal hotdog fold" evidence="69">
    <location>
        <begin position="840"/>
        <end position="962"/>
    </location>
</feature>
<evidence type="ECO:0000256" key="13">
    <source>
        <dbReference type="ARBA" id="ARBA00022553"/>
    </source>
</evidence>
<feature type="domain" description="Ketosynthase family 3 (KS3)" evidence="72">
    <location>
        <begin position="1"/>
        <end position="406"/>
    </location>
</feature>
<dbReference type="GO" id="GO:0004316">
    <property type="term" value="F:3-oxoacyl-[acyl-carrier-protein] reductase (NADPH) activity"/>
    <property type="evidence" value="ECO:0007669"/>
    <property type="project" value="UniProtKB-EC"/>
</dbReference>
<comment type="catalytic activity">
    <reaction evidence="30">
        <text>(3R)-hydroxydecanoyl-[ACP] = (2E)-decenoyl-[ACP] + H2O</text>
        <dbReference type="Rhea" id="RHEA:41860"/>
        <dbReference type="Rhea" id="RHEA-COMP:9638"/>
        <dbReference type="Rhea" id="RHEA-COMP:9639"/>
        <dbReference type="ChEBI" id="CHEBI:15377"/>
        <dbReference type="ChEBI" id="CHEBI:78466"/>
        <dbReference type="ChEBI" id="CHEBI:78467"/>
    </reaction>
    <physiologicalReaction direction="left-to-right" evidence="30">
        <dbReference type="Rhea" id="RHEA:41861"/>
    </physiologicalReaction>
</comment>
<evidence type="ECO:0000256" key="60">
    <source>
        <dbReference type="ARBA" id="ARBA00049019"/>
    </source>
</evidence>
<evidence type="ECO:0000313" key="74">
    <source>
        <dbReference type="EMBL" id="CAB3243712.1"/>
    </source>
</evidence>
<comment type="catalytic activity">
    <reaction evidence="35">
        <text>(3R)-hydroxybutanoyl-[ACP] = (2E)-butenoyl-[ACP] + H2O</text>
        <dbReference type="Rhea" id="RHEA:41808"/>
        <dbReference type="Rhea" id="RHEA-COMP:9626"/>
        <dbReference type="Rhea" id="RHEA-COMP:9627"/>
        <dbReference type="ChEBI" id="CHEBI:15377"/>
        <dbReference type="ChEBI" id="CHEBI:78451"/>
        <dbReference type="ChEBI" id="CHEBI:78453"/>
    </reaction>
    <physiologicalReaction direction="left-to-right" evidence="35">
        <dbReference type="Rhea" id="RHEA:41809"/>
    </physiologicalReaction>
</comment>
<dbReference type="InterPro" id="IPR013968">
    <property type="entry name" value="PKS_KR"/>
</dbReference>
<dbReference type="UniPathway" id="UPA00094"/>
<dbReference type="Pfam" id="PF08659">
    <property type="entry name" value="KR"/>
    <property type="match status" value="1"/>
</dbReference>
<evidence type="ECO:0000256" key="30">
    <source>
        <dbReference type="ARBA" id="ARBA00023388"/>
    </source>
</evidence>
<dbReference type="FunFam" id="3.90.180.10:FF:000015">
    <property type="entry name" value="Fatty acid synthase"/>
    <property type="match status" value="1"/>
</dbReference>
<dbReference type="CDD" id="cd05195">
    <property type="entry name" value="enoyl_red"/>
    <property type="match status" value="1"/>
</dbReference>
<dbReference type="EC" id="2.3.1.41" evidence="7"/>
<dbReference type="Gene3D" id="3.30.70.3290">
    <property type="match status" value="1"/>
</dbReference>
<comment type="catalytic activity">
    <reaction evidence="44">
        <text>dodecanoyl-[ACP] + malonyl-[ACP] + H(+) = 3-oxotetradecanoyl-[ACP] + holo-[ACP] + CO2</text>
        <dbReference type="Rhea" id="RHEA:41884"/>
        <dbReference type="Rhea" id="RHEA-COMP:9623"/>
        <dbReference type="Rhea" id="RHEA-COMP:9644"/>
        <dbReference type="Rhea" id="RHEA-COMP:9645"/>
        <dbReference type="Rhea" id="RHEA-COMP:9685"/>
        <dbReference type="ChEBI" id="CHEBI:15378"/>
        <dbReference type="ChEBI" id="CHEBI:16526"/>
        <dbReference type="ChEBI" id="CHEBI:64479"/>
        <dbReference type="ChEBI" id="CHEBI:65264"/>
        <dbReference type="ChEBI" id="CHEBI:78449"/>
        <dbReference type="ChEBI" id="CHEBI:78473"/>
    </reaction>
    <physiologicalReaction direction="left-to-right" evidence="44">
        <dbReference type="Rhea" id="RHEA:41885"/>
    </physiologicalReaction>
</comment>
<comment type="catalytic activity">
    <reaction evidence="66">
        <text>butanoyl-[ACP] + malonyl-[ACP] + H(+) = 3-oxohexanoyl-[ACP] + holo-[ACP] + CO2</text>
        <dbReference type="Rhea" id="RHEA:41820"/>
        <dbReference type="Rhea" id="RHEA-COMP:9623"/>
        <dbReference type="Rhea" id="RHEA-COMP:9628"/>
        <dbReference type="Rhea" id="RHEA-COMP:9629"/>
        <dbReference type="Rhea" id="RHEA-COMP:9685"/>
        <dbReference type="ChEBI" id="CHEBI:15378"/>
        <dbReference type="ChEBI" id="CHEBI:16526"/>
        <dbReference type="ChEBI" id="CHEBI:64479"/>
        <dbReference type="ChEBI" id="CHEBI:78449"/>
        <dbReference type="ChEBI" id="CHEBI:78454"/>
        <dbReference type="ChEBI" id="CHEBI:78456"/>
    </reaction>
    <physiologicalReaction direction="left-to-right" evidence="66">
        <dbReference type="Rhea" id="RHEA:41821"/>
    </physiologicalReaction>
</comment>
<comment type="catalytic activity">
    <reaction evidence="34">
        <text>(3R)-hydroxyhexadecanoyl-[ACP] = (2E)-hexadecenoyl-[ACP] + H2O</text>
        <dbReference type="Rhea" id="RHEA:41908"/>
        <dbReference type="Rhea" id="RHEA-COMP:9650"/>
        <dbReference type="Rhea" id="RHEA-COMP:9651"/>
        <dbReference type="ChEBI" id="CHEBI:15377"/>
        <dbReference type="ChEBI" id="CHEBI:78480"/>
        <dbReference type="ChEBI" id="CHEBI:78481"/>
    </reaction>
    <physiologicalReaction direction="left-to-right" evidence="34">
        <dbReference type="Rhea" id="RHEA:41909"/>
    </physiologicalReaction>
</comment>
<dbReference type="InterPro" id="IPR016035">
    <property type="entry name" value="Acyl_Trfase/lysoPLipase"/>
</dbReference>
<keyword evidence="19" id="KW-0663">Pyridoxal phosphate</keyword>
<dbReference type="EMBL" id="LR784944">
    <property type="protein sequence ID" value="CAB3243712.1"/>
    <property type="molecule type" value="mRNA"/>
</dbReference>
<dbReference type="EC" id="3.1.2.14" evidence="3"/>
<evidence type="ECO:0000256" key="12">
    <source>
        <dbReference type="ARBA" id="ARBA00022516"/>
    </source>
</evidence>
<dbReference type="Gene3D" id="3.40.50.720">
    <property type="entry name" value="NAD(P)-binding Rossmann-like Domain"/>
    <property type="match status" value="1"/>
</dbReference>
<evidence type="ECO:0000256" key="44">
    <source>
        <dbReference type="ARBA" id="ARBA00047578"/>
    </source>
</evidence>
<comment type="catalytic activity">
    <reaction evidence="39">
        <text>hexanoyl-[ACP] + malonyl-[ACP] + H(+) = 3-oxooctanoyl-[ACP] + holo-[ACP] + CO2</text>
        <dbReference type="Rhea" id="RHEA:41836"/>
        <dbReference type="Rhea" id="RHEA-COMP:9623"/>
        <dbReference type="Rhea" id="RHEA-COMP:9632"/>
        <dbReference type="Rhea" id="RHEA-COMP:9633"/>
        <dbReference type="Rhea" id="RHEA-COMP:9685"/>
        <dbReference type="ChEBI" id="CHEBI:15378"/>
        <dbReference type="ChEBI" id="CHEBI:16526"/>
        <dbReference type="ChEBI" id="CHEBI:64479"/>
        <dbReference type="ChEBI" id="CHEBI:78449"/>
        <dbReference type="ChEBI" id="CHEBI:78459"/>
        <dbReference type="ChEBI" id="CHEBI:78460"/>
    </reaction>
    <physiologicalReaction direction="left-to-right" evidence="39">
        <dbReference type="Rhea" id="RHEA:41837"/>
    </physiologicalReaction>
</comment>
<dbReference type="Gene3D" id="3.40.50.1820">
    <property type="entry name" value="alpha/beta hydrolase"/>
    <property type="match status" value="1"/>
</dbReference>
<dbReference type="InterPro" id="IPR020806">
    <property type="entry name" value="PKS_PP-bd"/>
</dbReference>
<evidence type="ECO:0000256" key="24">
    <source>
        <dbReference type="ARBA" id="ARBA00023160"/>
    </source>
</evidence>
<evidence type="ECO:0000256" key="35">
    <source>
        <dbReference type="ARBA" id="ARBA00023402"/>
    </source>
</evidence>
<comment type="pathway">
    <text evidence="1">Lipid metabolism.</text>
</comment>
<keyword evidence="26" id="KW-0511">Multifunctional enzyme</keyword>
<evidence type="ECO:0000256" key="67">
    <source>
        <dbReference type="ARBA" id="ARBA00049521"/>
    </source>
</evidence>
<dbReference type="PANTHER" id="PTHR43775:SF7">
    <property type="entry name" value="FATTY ACID SYNTHASE"/>
    <property type="match status" value="1"/>
</dbReference>
<comment type="catalytic activity">
    <reaction evidence="27">
        <text>(3R)-hydroxyoctanoyl-[ACP] = (2E)-octenoyl-[ACP] + H2O</text>
        <dbReference type="Rhea" id="RHEA:41844"/>
        <dbReference type="Rhea" id="RHEA-COMP:9634"/>
        <dbReference type="Rhea" id="RHEA-COMP:9635"/>
        <dbReference type="ChEBI" id="CHEBI:15377"/>
        <dbReference type="ChEBI" id="CHEBI:78461"/>
        <dbReference type="ChEBI" id="CHEBI:78462"/>
    </reaction>
    <physiologicalReaction direction="left-to-right" evidence="27">
        <dbReference type="Rhea" id="RHEA:41845"/>
    </physiologicalReaction>
</comment>
<dbReference type="InterPro" id="IPR006162">
    <property type="entry name" value="Ppantetheine_attach_site"/>
</dbReference>
<evidence type="ECO:0000256" key="15">
    <source>
        <dbReference type="ARBA" id="ARBA00022799"/>
    </source>
</evidence>
<evidence type="ECO:0000256" key="40">
    <source>
        <dbReference type="ARBA" id="ARBA00047400"/>
    </source>
</evidence>
<evidence type="ECO:0000256" key="69">
    <source>
        <dbReference type="PROSITE-ProRule" id="PRU01363"/>
    </source>
</evidence>
<dbReference type="Pfam" id="PF00698">
    <property type="entry name" value="Acyl_transf_1"/>
    <property type="match status" value="1"/>
</dbReference>
<comment type="catalytic activity">
    <reaction evidence="62">
        <text>(2E)-tetradecenoyl-[ACP] + NADPH + H(+) = tetradecanoyl-[ACP] + NADP(+)</text>
        <dbReference type="Rhea" id="RHEA:41896"/>
        <dbReference type="Rhea" id="RHEA-COMP:9647"/>
        <dbReference type="Rhea" id="RHEA-COMP:9648"/>
        <dbReference type="ChEBI" id="CHEBI:15378"/>
        <dbReference type="ChEBI" id="CHEBI:57783"/>
        <dbReference type="ChEBI" id="CHEBI:58349"/>
        <dbReference type="ChEBI" id="CHEBI:78475"/>
        <dbReference type="ChEBI" id="CHEBI:78477"/>
    </reaction>
    <physiologicalReaction direction="left-to-right" evidence="62">
        <dbReference type="Rhea" id="RHEA:41897"/>
    </physiologicalReaction>
</comment>
<evidence type="ECO:0000256" key="32">
    <source>
        <dbReference type="ARBA" id="ARBA00023398"/>
    </source>
</evidence>
<evidence type="ECO:0000256" key="37">
    <source>
        <dbReference type="ARBA" id="ARBA00044883"/>
    </source>
</evidence>
<dbReference type="Pfam" id="PF16197">
    <property type="entry name" value="KAsynt_C_assoc"/>
    <property type="match status" value="1"/>
</dbReference>
<comment type="catalytic activity">
    <reaction evidence="64">
        <text>3-oxohexadecanoyl-[ACP] + NADPH + H(+) = (3R)-hydroxyhexadecanoyl-[ACP] + NADP(+)</text>
        <dbReference type="Rhea" id="RHEA:41904"/>
        <dbReference type="Rhea" id="RHEA-COMP:9649"/>
        <dbReference type="Rhea" id="RHEA-COMP:9650"/>
        <dbReference type="ChEBI" id="CHEBI:15378"/>
        <dbReference type="ChEBI" id="CHEBI:57783"/>
        <dbReference type="ChEBI" id="CHEBI:58349"/>
        <dbReference type="ChEBI" id="CHEBI:78478"/>
        <dbReference type="ChEBI" id="CHEBI:78480"/>
    </reaction>
    <physiologicalReaction direction="left-to-right" evidence="64">
        <dbReference type="Rhea" id="RHEA:41905"/>
    </physiologicalReaction>
</comment>
<feature type="domain" description="Carrier" evidence="71">
    <location>
        <begin position="2085"/>
        <end position="2162"/>
    </location>
</feature>
<keyword evidence="16" id="KW-0378">Hydrolase</keyword>
<dbReference type="Gene3D" id="3.90.180.10">
    <property type="entry name" value="Medium-chain alcohol dehydrogenases, catalytic domain"/>
    <property type="match status" value="1"/>
</dbReference>
<comment type="catalytic activity">
    <reaction evidence="33">
        <text>(3R)-hydroxyoctadecanoyl-[ACP] = (2E)-octadecenoyl-[ACP] + H2O</text>
        <dbReference type="Rhea" id="RHEA:41924"/>
        <dbReference type="Rhea" id="RHEA-COMP:9654"/>
        <dbReference type="Rhea" id="RHEA-COMP:9655"/>
        <dbReference type="ChEBI" id="CHEBI:15377"/>
        <dbReference type="ChEBI" id="CHEBI:78488"/>
        <dbReference type="ChEBI" id="CHEBI:78489"/>
    </reaction>
    <physiologicalReaction direction="left-to-right" evidence="33">
        <dbReference type="Rhea" id="RHEA:41925"/>
    </physiologicalReaction>
</comment>
<dbReference type="InterPro" id="IPR014031">
    <property type="entry name" value="Ketoacyl_synth_C"/>
</dbReference>
<evidence type="ECO:0000256" key="20">
    <source>
        <dbReference type="ARBA" id="ARBA00022990"/>
    </source>
</evidence>
<dbReference type="GO" id="GO:0019171">
    <property type="term" value="F:(3R)-hydroxyacyl-[acyl-carrier-protein] dehydratase activity"/>
    <property type="evidence" value="ECO:0007669"/>
    <property type="project" value="UniProtKB-EC"/>
</dbReference>
<dbReference type="InterPro" id="IPR020841">
    <property type="entry name" value="PKS_Beta-ketoAc_synthase_dom"/>
</dbReference>
<evidence type="ECO:0000256" key="19">
    <source>
        <dbReference type="ARBA" id="ARBA00022898"/>
    </source>
</evidence>
<keyword evidence="20" id="KW-0007">Acetylation</keyword>
<comment type="catalytic activity">
    <reaction evidence="40">
        <text>a (3R)-hydroxyacyl-[ACP] + NADP(+) = a 3-oxoacyl-[ACP] + NADPH + H(+)</text>
        <dbReference type="Rhea" id="RHEA:17397"/>
        <dbReference type="Rhea" id="RHEA-COMP:9916"/>
        <dbReference type="Rhea" id="RHEA-COMP:9945"/>
        <dbReference type="ChEBI" id="CHEBI:15378"/>
        <dbReference type="ChEBI" id="CHEBI:57783"/>
        <dbReference type="ChEBI" id="CHEBI:58349"/>
        <dbReference type="ChEBI" id="CHEBI:78776"/>
        <dbReference type="ChEBI" id="CHEBI:78827"/>
        <dbReference type="EC" id="1.1.1.100"/>
    </reaction>
    <physiologicalReaction direction="right-to-left" evidence="40">
        <dbReference type="Rhea" id="RHEA:17399"/>
    </physiologicalReaction>
</comment>
<dbReference type="SMART" id="SM00827">
    <property type="entry name" value="PKS_AT"/>
    <property type="match status" value="1"/>
</dbReference>
<dbReference type="InterPro" id="IPR009081">
    <property type="entry name" value="PP-bd_ACP"/>
</dbReference>
<dbReference type="GO" id="GO:0004315">
    <property type="term" value="F:3-oxoacyl-[acyl-carrier-protein] synthase activity"/>
    <property type="evidence" value="ECO:0007669"/>
    <property type="project" value="UniProtKB-EC"/>
</dbReference>
<keyword evidence="14" id="KW-0808">Transferase</keyword>
<comment type="catalytic activity">
    <reaction evidence="49">
        <text>hexadecanoyl-[ACP] + malonyl-[ACP] + H(+) = 3-oxooctadecanoyl-[ACP] + holo-[ACP] + CO2</text>
        <dbReference type="Rhea" id="RHEA:41916"/>
        <dbReference type="Rhea" id="RHEA-COMP:9623"/>
        <dbReference type="Rhea" id="RHEA-COMP:9652"/>
        <dbReference type="Rhea" id="RHEA-COMP:9653"/>
        <dbReference type="Rhea" id="RHEA-COMP:9685"/>
        <dbReference type="ChEBI" id="CHEBI:15378"/>
        <dbReference type="ChEBI" id="CHEBI:16526"/>
        <dbReference type="ChEBI" id="CHEBI:64479"/>
        <dbReference type="ChEBI" id="CHEBI:78449"/>
        <dbReference type="ChEBI" id="CHEBI:78483"/>
        <dbReference type="ChEBI" id="CHEBI:78487"/>
    </reaction>
    <physiologicalReaction direction="left-to-right" evidence="49">
        <dbReference type="Rhea" id="RHEA:41917"/>
    </physiologicalReaction>
</comment>
<dbReference type="InterPro" id="IPR011032">
    <property type="entry name" value="GroES-like_sf"/>
</dbReference>
<dbReference type="InterPro" id="IPR049900">
    <property type="entry name" value="PKS_mFAS_DH"/>
</dbReference>
<dbReference type="Pfam" id="PF00550">
    <property type="entry name" value="PP-binding"/>
    <property type="match status" value="1"/>
</dbReference>
<dbReference type="Pfam" id="PF21149">
    <property type="entry name" value="FAS_pseudo-KR"/>
    <property type="match status" value="1"/>
</dbReference>
<keyword evidence="13" id="KW-0597">Phosphoprotein</keyword>
<dbReference type="GO" id="GO:0004313">
    <property type="term" value="F:[acyl-carrier-protein] S-acetyltransferase activity"/>
    <property type="evidence" value="ECO:0007669"/>
    <property type="project" value="UniProtKB-EC"/>
</dbReference>
<evidence type="ECO:0000256" key="65">
    <source>
        <dbReference type="ARBA" id="ARBA00049422"/>
    </source>
</evidence>
<accession>A0A6F9DCR8</accession>
<comment type="catalytic activity">
    <reaction evidence="45">
        <text>(2E)-hexadecenoyl-[ACP] + NADPH + H(+) = hexadecanoyl-[ACP] + NADP(+)</text>
        <dbReference type="Rhea" id="RHEA:41912"/>
        <dbReference type="Rhea" id="RHEA-COMP:9651"/>
        <dbReference type="Rhea" id="RHEA-COMP:9652"/>
        <dbReference type="ChEBI" id="CHEBI:15378"/>
        <dbReference type="ChEBI" id="CHEBI:57783"/>
        <dbReference type="ChEBI" id="CHEBI:58349"/>
        <dbReference type="ChEBI" id="CHEBI:78481"/>
        <dbReference type="ChEBI" id="CHEBI:78483"/>
    </reaction>
    <physiologicalReaction direction="left-to-right" evidence="45">
        <dbReference type="Rhea" id="RHEA:41913"/>
    </physiologicalReaction>
</comment>
<comment type="catalytic activity">
    <reaction evidence="50">
        <text>(2E)-dodecenoyl-[ACP] + NADPH + H(+) = dodecanoyl-[ACP] + NADP(+)</text>
        <dbReference type="Rhea" id="RHEA:41880"/>
        <dbReference type="Rhea" id="RHEA-COMP:9643"/>
        <dbReference type="Rhea" id="RHEA-COMP:9644"/>
        <dbReference type="ChEBI" id="CHEBI:15378"/>
        <dbReference type="ChEBI" id="CHEBI:57783"/>
        <dbReference type="ChEBI" id="CHEBI:58349"/>
        <dbReference type="ChEBI" id="CHEBI:65264"/>
        <dbReference type="ChEBI" id="CHEBI:78472"/>
    </reaction>
    <physiologicalReaction direction="left-to-right" evidence="50">
        <dbReference type="Rhea" id="RHEA:41881"/>
    </physiologicalReaction>
</comment>
<dbReference type="SMART" id="SM00822">
    <property type="entry name" value="PKS_KR"/>
    <property type="match status" value="1"/>
</dbReference>
<evidence type="ECO:0000256" key="28">
    <source>
        <dbReference type="ARBA" id="ARBA00023351"/>
    </source>
</evidence>
<evidence type="ECO:0000256" key="7">
    <source>
        <dbReference type="ARBA" id="ARBA00013191"/>
    </source>
</evidence>
<evidence type="ECO:0000256" key="39">
    <source>
        <dbReference type="ARBA" id="ARBA00047394"/>
    </source>
</evidence>
<keyword evidence="22" id="KW-0520">NAD</keyword>
<evidence type="ECO:0000256" key="3">
    <source>
        <dbReference type="ARBA" id="ARBA00012480"/>
    </source>
</evidence>
<keyword evidence="24" id="KW-0275">Fatty acid biosynthesis</keyword>
<dbReference type="Pfam" id="PF00109">
    <property type="entry name" value="ketoacyl-synt"/>
    <property type="match status" value="1"/>
</dbReference>
<dbReference type="Pfam" id="PF02801">
    <property type="entry name" value="Ketoacyl-synt_C"/>
    <property type="match status" value="1"/>
</dbReference>
<evidence type="ECO:0000256" key="42">
    <source>
        <dbReference type="ARBA" id="ARBA00047451"/>
    </source>
</evidence>
<dbReference type="InterPro" id="IPR001031">
    <property type="entry name" value="Thioesterase"/>
</dbReference>
<comment type="catalytic activity">
    <reaction evidence="54">
        <text>a fatty acyl-[ACP] + malonyl-[ACP] + H(+) = a 3-oxoacyl-[ACP] + holo-[ACP] + CO2</text>
        <dbReference type="Rhea" id="RHEA:22836"/>
        <dbReference type="Rhea" id="RHEA-COMP:9623"/>
        <dbReference type="Rhea" id="RHEA-COMP:9685"/>
        <dbReference type="Rhea" id="RHEA-COMP:9916"/>
        <dbReference type="Rhea" id="RHEA-COMP:14125"/>
        <dbReference type="ChEBI" id="CHEBI:15378"/>
        <dbReference type="ChEBI" id="CHEBI:16526"/>
        <dbReference type="ChEBI" id="CHEBI:64479"/>
        <dbReference type="ChEBI" id="CHEBI:78449"/>
        <dbReference type="ChEBI" id="CHEBI:78776"/>
        <dbReference type="ChEBI" id="CHEBI:138651"/>
        <dbReference type="EC" id="2.3.1.41"/>
    </reaction>
    <physiologicalReaction direction="left-to-right" evidence="54">
        <dbReference type="Rhea" id="RHEA:22837"/>
    </physiologicalReaction>
</comment>
<dbReference type="EC" id="2.3.1.85" evidence="4"/>
<evidence type="ECO:0000256" key="68">
    <source>
        <dbReference type="ARBA" id="ARBA00049533"/>
    </source>
</evidence>
<evidence type="ECO:0000256" key="26">
    <source>
        <dbReference type="ARBA" id="ARBA00023268"/>
    </source>
</evidence>
<evidence type="ECO:0000259" key="72">
    <source>
        <dbReference type="PROSITE" id="PS52004"/>
    </source>
</evidence>
<dbReference type="EC" id="4.2.1.59" evidence="6"/>
<comment type="catalytic activity">
    <reaction evidence="31">
        <text>a (3R)-hydroxyacyl-[ACP] = a (2E)-enoyl-[ACP] + H2O</text>
        <dbReference type="Rhea" id="RHEA:13097"/>
        <dbReference type="Rhea" id="RHEA-COMP:9925"/>
        <dbReference type="Rhea" id="RHEA-COMP:9945"/>
        <dbReference type="ChEBI" id="CHEBI:15377"/>
        <dbReference type="ChEBI" id="CHEBI:78784"/>
        <dbReference type="ChEBI" id="CHEBI:78827"/>
        <dbReference type="EC" id="4.2.1.59"/>
    </reaction>
    <physiologicalReaction direction="left-to-right" evidence="31">
        <dbReference type="Rhea" id="RHEA:13098"/>
    </physiologicalReaction>
</comment>
<keyword evidence="15" id="KW-0702">S-nitrosylation</keyword>
<dbReference type="GO" id="GO:0004314">
    <property type="term" value="F:[acyl-carrier-protein] S-malonyltransferase activity"/>
    <property type="evidence" value="ECO:0007669"/>
    <property type="project" value="UniProtKB-EC"/>
</dbReference>
<comment type="function">
    <text evidence="36">Fatty acid synthetase is a multifunctional enzyme that catalyzes the de novo biosynthesis of long-chain saturated fatty acids starting from acetyl-CoA and malonyl-CoA in the presence of NADPH. This multifunctional protein contains 7 catalytic activities and a site for the binding of the prosthetic group 4'-phosphopantetheine of the acyl carrier protein ([ACP]) domain.</text>
</comment>
<evidence type="ECO:0000256" key="38">
    <source>
        <dbReference type="ARBA" id="ARBA00047300"/>
    </source>
</evidence>
<dbReference type="GO" id="GO:0004312">
    <property type="term" value="F:fatty acid synthase activity"/>
    <property type="evidence" value="ECO:0007669"/>
    <property type="project" value="UniProtKB-EC"/>
</dbReference>
<reference evidence="74" key="1">
    <citation type="submission" date="2020-04" db="EMBL/GenBank/DDBJ databases">
        <authorList>
            <person name="Neveu A P."/>
        </authorList>
    </citation>
    <scope>NUCLEOTIDE SEQUENCE</scope>
    <source>
        <tissue evidence="74">Whole embryo</tissue>
    </source>
</reference>
<evidence type="ECO:0000256" key="4">
    <source>
        <dbReference type="ARBA" id="ARBA00012873"/>
    </source>
</evidence>
<dbReference type="InterPro" id="IPR016039">
    <property type="entry name" value="Thiolase-like"/>
</dbReference>
<comment type="catalytic activity">
    <reaction evidence="37">
        <text>acetyl-CoA + n malonyl-CoA + 2n NADPH + 2n H(+) = a long-chain fatty acid + (n+1) CoA + n CO2 + 2n NADP(+).</text>
        <dbReference type="EC" id="2.3.1.85"/>
    </reaction>
</comment>
<evidence type="ECO:0000256" key="34">
    <source>
        <dbReference type="ARBA" id="ARBA00023401"/>
    </source>
</evidence>
<dbReference type="SMART" id="SM00825">
    <property type="entry name" value="PKS_KS"/>
    <property type="match status" value="1"/>
</dbReference>
<gene>
    <name evidence="74" type="primary">Esr1-001</name>
</gene>
<evidence type="ECO:0000256" key="57">
    <source>
        <dbReference type="ARBA" id="ARBA00048691"/>
    </source>
</evidence>
<dbReference type="InterPro" id="IPR049391">
    <property type="entry name" value="FAS_pseudo-KR"/>
</dbReference>
<dbReference type="InterPro" id="IPR014030">
    <property type="entry name" value="Ketoacyl_synth_N"/>
</dbReference>
<dbReference type="PROSITE" id="PS50075">
    <property type="entry name" value="CARRIER"/>
    <property type="match status" value="1"/>
</dbReference>
<dbReference type="InterPro" id="IPR029058">
    <property type="entry name" value="AB_hydrolase_fold"/>
</dbReference>
<dbReference type="Pfam" id="PF00975">
    <property type="entry name" value="Thioesterase"/>
    <property type="match status" value="1"/>
</dbReference>
<evidence type="ECO:0000256" key="52">
    <source>
        <dbReference type="ARBA" id="ARBA00048404"/>
    </source>
</evidence>
<dbReference type="Pfam" id="PF13602">
    <property type="entry name" value="ADH_zinc_N_2"/>
    <property type="match status" value="1"/>
</dbReference>
<dbReference type="InterPro" id="IPR001227">
    <property type="entry name" value="Ac_transferase_dom_sf"/>
</dbReference>
<dbReference type="EC" id="2.3.1.39" evidence="9"/>
<dbReference type="Gene3D" id="3.40.47.10">
    <property type="match status" value="1"/>
</dbReference>
<evidence type="ECO:0000256" key="51">
    <source>
        <dbReference type="ARBA" id="ARBA00048289"/>
    </source>
</evidence>
<dbReference type="InterPro" id="IPR020843">
    <property type="entry name" value="ER"/>
</dbReference>
<dbReference type="SUPFAM" id="SSF47336">
    <property type="entry name" value="ACP-like"/>
    <property type="match status" value="1"/>
</dbReference>
<keyword evidence="12" id="KW-0444">Lipid biosynthesis</keyword>
<evidence type="ECO:0000256" key="64">
    <source>
        <dbReference type="ARBA" id="ARBA00049414"/>
    </source>
</evidence>
<dbReference type="Gene3D" id="3.10.129.110">
    <property type="entry name" value="Polyketide synthase dehydratase"/>
    <property type="match status" value="1"/>
</dbReference>
<comment type="catalytic activity">
    <reaction evidence="59">
        <text>3-oxotetradecanoyl-[ACP] + NADPH + H(+) = (3R)-hydroxytetradecanoyl-[ACP] + NADP(+)</text>
        <dbReference type="Rhea" id="RHEA:41888"/>
        <dbReference type="Rhea" id="RHEA-COMP:9645"/>
        <dbReference type="Rhea" id="RHEA-COMP:9646"/>
        <dbReference type="ChEBI" id="CHEBI:15378"/>
        <dbReference type="ChEBI" id="CHEBI:57783"/>
        <dbReference type="ChEBI" id="CHEBI:58349"/>
        <dbReference type="ChEBI" id="CHEBI:78473"/>
        <dbReference type="ChEBI" id="CHEBI:78474"/>
    </reaction>
    <physiologicalReaction direction="left-to-right" evidence="59">
        <dbReference type="Rhea" id="RHEA:41889"/>
    </physiologicalReaction>
</comment>
<dbReference type="SUPFAM" id="SSF53901">
    <property type="entry name" value="Thiolase-like"/>
    <property type="match status" value="1"/>
</dbReference>
<dbReference type="Gene3D" id="3.40.366.10">
    <property type="entry name" value="Malonyl-Coenzyme A Acyl Carrier Protein, domain 2"/>
    <property type="match status" value="1"/>
</dbReference>
<dbReference type="GO" id="GO:0016297">
    <property type="term" value="F:fatty acyl-[ACP] hydrolase activity"/>
    <property type="evidence" value="ECO:0007669"/>
    <property type="project" value="UniProtKB-EC"/>
</dbReference>
<dbReference type="GO" id="GO:0141148">
    <property type="term" value="F:enoyl-[acyl-carrier-protein] reductase (NADPH) activity"/>
    <property type="evidence" value="ECO:0007669"/>
    <property type="project" value="UniProtKB-EC"/>
</dbReference>
<dbReference type="PROSITE" id="PS00606">
    <property type="entry name" value="KS3_1"/>
    <property type="match status" value="1"/>
</dbReference>
<dbReference type="PANTHER" id="PTHR43775">
    <property type="entry name" value="FATTY ACID SYNTHASE"/>
    <property type="match status" value="1"/>
</dbReference>
<dbReference type="SUPFAM" id="SSF51735">
    <property type="entry name" value="NAD(P)-binding Rossmann-fold domains"/>
    <property type="match status" value="2"/>
</dbReference>
<keyword evidence="18" id="KW-0521">NADP</keyword>
<evidence type="ECO:0000256" key="14">
    <source>
        <dbReference type="ARBA" id="ARBA00022679"/>
    </source>
</evidence>
<comment type="catalytic activity">
    <reaction evidence="65">
        <text>3-oxooctanoyl-[ACP] + NADPH + H(+) = (3R)-hydroxyoctanoyl-[ACP] + NADP(+)</text>
        <dbReference type="Rhea" id="RHEA:41840"/>
        <dbReference type="Rhea" id="RHEA-COMP:9633"/>
        <dbReference type="Rhea" id="RHEA-COMP:9634"/>
        <dbReference type="ChEBI" id="CHEBI:15378"/>
        <dbReference type="ChEBI" id="CHEBI:57783"/>
        <dbReference type="ChEBI" id="CHEBI:58349"/>
        <dbReference type="ChEBI" id="CHEBI:78460"/>
        <dbReference type="ChEBI" id="CHEBI:78461"/>
    </reaction>
    <physiologicalReaction direction="left-to-right" evidence="65">
        <dbReference type="Rhea" id="RHEA:41841"/>
    </physiologicalReaction>
</comment>
<comment type="catalytic activity">
    <reaction evidence="32">
        <text>(3R)-hydroxytetradecanoyl-[ACP] = (2E)-tetradecenoyl-[ACP] + H2O</text>
        <dbReference type="Rhea" id="RHEA:41892"/>
        <dbReference type="Rhea" id="RHEA-COMP:9646"/>
        <dbReference type="Rhea" id="RHEA-COMP:9647"/>
        <dbReference type="ChEBI" id="CHEBI:15377"/>
        <dbReference type="ChEBI" id="CHEBI:78474"/>
        <dbReference type="ChEBI" id="CHEBI:78475"/>
    </reaction>
    <physiologicalReaction direction="left-to-right" evidence="32">
        <dbReference type="Rhea" id="RHEA:41893"/>
    </physiologicalReaction>
</comment>
<comment type="catalytic activity">
    <reaction evidence="63">
        <text>3-oxododecanoyl-[ACP] + NADPH + H(+) = (3R)-hydroxydodecanoyl-[ACP] + NADP(+)</text>
        <dbReference type="Rhea" id="RHEA:41872"/>
        <dbReference type="Rhea" id="RHEA-COMP:9641"/>
        <dbReference type="Rhea" id="RHEA-COMP:9642"/>
        <dbReference type="ChEBI" id="CHEBI:15378"/>
        <dbReference type="ChEBI" id="CHEBI:57783"/>
        <dbReference type="ChEBI" id="CHEBI:58349"/>
        <dbReference type="ChEBI" id="CHEBI:78469"/>
        <dbReference type="ChEBI" id="CHEBI:78470"/>
    </reaction>
    <physiologicalReaction direction="left-to-right" evidence="63">
        <dbReference type="Rhea" id="RHEA:41873"/>
    </physiologicalReaction>
</comment>
<comment type="catalytic activity">
    <reaction evidence="52">
        <text>holo-[ACP] + malonyl-CoA = malonyl-[ACP] + CoA</text>
        <dbReference type="Rhea" id="RHEA:41792"/>
        <dbReference type="Rhea" id="RHEA-COMP:9623"/>
        <dbReference type="Rhea" id="RHEA-COMP:9685"/>
        <dbReference type="ChEBI" id="CHEBI:57287"/>
        <dbReference type="ChEBI" id="CHEBI:57384"/>
        <dbReference type="ChEBI" id="CHEBI:64479"/>
        <dbReference type="ChEBI" id="CHEBI:78449"/>
        <dbReference type="EC" id="2.3.1.39"/>
    </reaction>
    <physiologicalReaction direction="left-to-right" evidence="52">
        <dbReference type="Rhea" id="RHEA:41793"/>
    </physiologicalReaction>
</comment>
<evidence type="ECO:0000256" key="18">
    <source>
        <dbReference type="ARBA" id="ARBA00022857"/>
    </source>
</evidence>
<comment type="catalytic activity">
    <reaction evidence="46">
        <text>(2E)-hexenoyl-[ACP] + NADPH + H(+) = hexanoyl-[ACP] + NADP(+)</text>
        <dbReference type="Rhea" id="RHEA:41832"/>
        <dbReference type="Rhea" id="RHEA-COMP:9631"/>
        <dbReference type="Rhea" id="RHEA-COMP:9632"/>
        <dbReference type="ChEBI" id="CHEBI:15378"/>
        <dbReference type="ChEBI" id="CHEBI:57783"/>
        <dbReference type="ChEBI" id="CHEBI:58349"/>
        <dbReference type="ChEBI" id="CHEBI:78458"/>
        <dbReference type="ChEBI" id="CHEBI:78459"/>
    </reaction>
    <physiologicalReaction direction="left-to-right" evidence="46">
        <dbReference type="Rhea" id="RHEA:41833"/>
    </physiologicalReaction>
</comment>
<comment type="catalytic activity">
    <reaction evidence="56">
        <text>a 2,3-saturated acyl-[ACP] + NADP(+) = a (2E)-enoyl-[ACP] + NADPH + H(+)</text>
        <dbReference type="Rhea" id="RHEA:22564"/>
        <dbReference type="Rhea" id="RHEA-COMP:9925"/>
        <dbReference type="Rhea" id="RHEA-COMP:9926"/>
        <dbReference type="ChEBI" id="CHEBI:15378"/>
        <dbReference type="ChEBI" id="CHEBI:57783"/>
        <dbReference type="ChEBI" id="CHEBI:58349"/>
        <dbReference type="ChEBI" id="CHEBI:78784"/>
        <dbReference type="ChEBI" id="CHEBI:78785"/>
        <dbReference type="EC" id="1.3.1.39"/>
    </reaction>
    <physiologicalReaction direction="right-to-left" evidence="56">
        <dbReference type="Rhea" id="RHEA:22566"/>
    </physiologicalReaction>
</comment>
<feature type="active site" description="Proton donor; for dehydratase activity" evidence="69">
    <location>
        <position position="1022"/>
    </location>
</feature>
<dbReference type="GO" id="GO:0031177">
    <property type="term" value="F:phosphopantetheine binding"/>
    <property type="evidence" value="ECO:0007669"/>
    <property type="project" value="InterPro"/>
</dbReference>
<evidence type="ECO:0000256" key="2">
    <source>
        <dbReference type="ARBA" id="ARBA00012004"/>
    </source>
</evidence>
<evidence type="ECO:0000256" key="62">
    <source>
        <dbReference type="ARBA" id="ARBA00049171"/>
    </source>
</evidence>
<comment type="catalytic activity">
    <reaction evidence="57">
        <text>holo-[ACP] + acetyl-CoA = acetyl-[ACP] + CoA</text>
        <dbReference type="Rhea" id="RHEA:41788"/>
        <dbReference type="Rhea" id="RHEA-COMP:9621"/>
        <dbReference type="Rhea" id="RHEA-COMP:9685"/>
        <dbReference type="ChEBI" id="CHEBI:57287"/>
        <dbReference type="ChEBI" id="CHEBI:57288"/>
        <dbReference type="ChEBI" id="CHEBI:64479"/>
        <dbReference type="ChEBI" id="CHEBI:78446"/>
        <dbReference type="EC" id="2.3.1.38"/>
    </reaction>
    <physiologicalReaction direction="left-to-right" evidence="57">
        <dbReference type="Rhea" id="RHEA:41789"/>
    </physiologicalReaction>
</comment>
<comment type="catalytic activity">
    <reaction evidence="67">
        <text>(2E)-decenoyl-[ACP] + NADPH + H(+) = decanoyl-[ACP] + NADP(+)</text>
        <dbReference type="Rhea" id="RHEA:41864"/>
        <dbReference type="Rhea" id="RHEA-COMP:9639"/>
        <dbReference type="Rhea" id="RHEA-COMP:9640"/>
        <dbReference type="ChEBI" id="CHEBI:15378"/>
        <dbReference type="ChEBI" id="CHEBI:57783"/>
        <dbReference type="ChEBI" id="CHEBI:58349"/>
        <dbReference type="ChEBI" id="CHEBI:78467"/>
        <dbReference type="ChEBI" id="CHEBI:78468"/>
    </reaction>
    <physiologicalReaction direction="left-to-right" evidence="67">
        <dbReference type="Rhea" id="RHEA:41865"/>
    </physiologicalReaction>
</comment>
<feature type="region of interest" description="Disordered" evidence="70">
    <location>
        <begin position="1271"/>
        <end position="1291"/>
    </location>
</feature>
<evidence type="ECO:0000256" key="43">
    <source>
        <dbReference type="ARBA" id="ARBA00047500"/>
    </source>
</evidence>
<evidence type="ECO:0000256" key="31">
    <source>
        <dbReference type="ARBA" id="ARBA00023394"/>
    </source>
</evidence>
<proteinExistence type="evidence at transcript level"/>
<comment type="catalytic activity">
    <reaction evidence="48">
        <text>acetyl-[ACP] + malonyl-[ACP] + H(+) = 3-oxobutanoyl-[ACP] + holo-[ACP] + CO2</text>
        <dbReference type="Rhea" id="RHEA:41800"/>
        <dbReference type="Rhea" id="RHEA-COMP:9621"/>
        <dbReference type="Rhea" id="RHEA-COMP:9623"/>
        <dbReference type="Rhea" id="RHEA-COMP:9625"/>
        <dbReference type="Rhea" id="RHEA-COMP:9685"/>
        <dbReference type="ChEBI" id="CHEBI:15378"/>
        <dbReference type="ChEBI" id="CHEBI:16526"/>
        <dbReference type="ChEBI" id="CHEBI:64479"/>
        <dbReference type="ChEBI" id="CHEBI:78446"/>
        <dbReference type="ChEBI" id="CHEBI:78449"/>
        <dbReference type="ChEBI" id="CHEBI:78450"/>
    </reaction>
    <physiologicalReaction direction="left-to-right" evidence="48">
        <dbReference type="Rhea" id="RHEA:41801"/>
    </physiologicalReaction>
</comment>
<evidence type="ECO:0000256" key="33">
    <source>
        <dbReference type="ARBA" id="ARBA00023399"/>
    </source>
</evidence>
<dbReference type="InterPro" id="IPR014043">
    <property type="entry name" value="Acyl_transferase_dom"/>
</dbReference>
<evidence type="ECO:0000256" key="21">
    <source>
        <dbReference type="ARBA" id="ARBA00023002"/>
    </source>
</evidence>
<evidence type="ECO:0000256" key="46">
    <source>
        <dbReference type="ARBA" id="ARBA00047897"/>
    </source>
</evidence>
<comment type="catalytic activity">
    <reaction evidence="28">
        <text>(3R)-hydroxydodecanoyl-[ACP] = (2E)-dodecenoyl-[ACP] + H2O</text>
        <dbReference type="Rhea" id="RHEA:41876"/>
        <dbReference type="Rhea" id="RHEA-COMP:9642"/>
        <dbReference type="Rhea" id="RHEA-COMP:9643"/>
        <dbReference type="ChEBI" id="CHEBI:15377"/>
        <dbReference type="ChEBI" id="CHEBI:78470"/>
        <dbReference type="ChEBI" id="CHEBI:78472"/>
    </reaction>
    <physiologicalReaction direction="left-to-right" evidence="28">
        <dbReference type="Rhea" id="RHEA:41877"/>
    </physiologicalReaction>
</comment>
<comment type="catalytic activity">
    <reaction evidence="61">
        <text>decanoyl-[ACP] + malonyl-[ACP] + H(+) = 3-oxododecanoyl-[ACP] + holo-[ACP] + CO2</text>
        <dbReference type="Rhea" id="RHEA:41868"/>
        <dbReference type="Rhea" id="RHEA-COMP:9623"/>
        <dbReference type="Rhea" id="RHEA-COMP:9640"/>
        <dbReference type="Rhea" id="RHEA-COMP:9641"/>
        <dbReference type="Rhea" id="RHEA-COMP:9685"/>
        <dbReference type="ChEBI" id="CHEBI:15378"/>
        <dbReference type="ChEBI" id="CHEBI:16526"/>
        <dbReference type="ChEBI" id="CHEBI:64479"/>
        <dbReference type="ChEBI" id="CHEBI:78449"/>
        <dbReference type="ChEBI" id="CHEBI:78468"/>
        <dbReference type="ChEBI" id="CHEBI:78469"/>
    </reaction>
    <physiologicalReaction direction="left-to-right" evidence="61">
        <dbReference type="Rhea" id="RHEA:41869"/>
    </physiologicalReaction>
</comment>
<dbReference type="SUPFAM" id="SSF55048">
    <property type="entry name" value="Probable ACP-binding domain of malonyl-CoA ACP transacylase"/>
    <property type="match status" value="1"/>
</dbReference>
<dbReference type="SMART" id="SM00829">
    <property type="entry name" value="PKS_ER"/>
    <property type="match status" value="1"/>
</dbReference>
<evidence type="ECO:0000256" key="58">
    <source>
        <dbReference type="ARBA" id="ARBA00048704"/>
    </source>
</evidence>
<evidence type="ECO:0000256" key="55">
    <source>
        <dbReference type="ARBA" id="ARBA00048571"/>
    </source>
</evidence>
<evidence type="ECO:0000256" key="16">
    <source>
        <dbReference type="ARBA" id="ARBA00022801"/>
    </source>
</evidence>
<evidence type="ECO:0000259" key="73">
    <source>
        <dbReference type="PROSITE" id="PS52019"/>
    </source>
</evidence>
<protein>
    <recommendedName>
        <fullName evidence="10">Fatty acid synthase</fullName>
        <ecNumber evidence="5">1.1.1.100</ecNumber>
        <ecNumber evidence="2">1.3.1.39</ecNumber>
        <ecNumber evidence="8">2.3.1.38</ecNumber>
        <ecNumber evidence="9">2.3.1.39</ecNumber>
        <ecNumber evidence="7">2.3.1.41</ecNumber>
        <ecNumber evidence="4">2.3.1.85</ecNumber>
        <ecNumber evidence="3">3.1.2.14</ecNumber>
        <ecNumber evidence="6">4.2.1.59</ecNumber>
    </recommendedName>
</protein>
<comment type="catalytic activity">
    <reaction evidence="29">
        <text>(3R)-hydroxyhexanoyl-[ACP] = (2E)-hexenoyl-[ACP] + H2O</text>
        <dbReference type="Rhea" id="RHEA:41828"/>
        <dbReference type="Rhea" id="RHEA-COMP:9630"/>
        <dbReference type="Rhea" id="RHEA-COMP:9631"/>
        <dbReference type="ChEBI" id="CHEBI:15377"/>
        <dbReference type="ChEBI" id="CHEBI:78457"/>
        <dbReference type="ChEBI" id="CHEBI:78458"/>
    </reaction>
    <physiologicalReaction direction="left-to-right" evidence="29">
        <dbReference type="Rhea" id="RHEA:41829"/>
    </physiologicalReaction>
</comment>
<evidence type="ECO:0000256" key="63">
    <source>
        <dbReference type="ARBA" id="ARBA00049263"/>
    </source>
</evidence>
<comment type="catalytic activity">
    <reaction evidence="41">
        <text>3-oxodecanoyl-[ACP] + NADPH + H(+) = (3R)-hydroxydecanoyl-[ACP] + NADP(+)</text>
        <dbReference type="Rhea" id="RHEA:41856"/>
        <dbReference type="Rhea" id="RHEA-COMP:9637"/>
        <dbReference type="Rhea" id="RHEA-COMP:9638"/>
        <dbReference type="ChEBI" id="CHEBI:15378"/>
        <dbReference type="ChEBI" id="CHEBI:57783"/>
        <dbReference type="ChEBI" id="CHEBI:58349"/>
        <dbReference type="ChEBI" id="CHEBI:78464"/>
        <dbReference type="ChEBI" id="CHEBI:78466"/>
    </reaction>
    <physiologicalReaction direction="left-to-right" evidence="41">
        <dbReference type="Rhea" id="RHEA:41857"/>
    </physiologicalReaction>
</comment>
<comment type="catalytic activity">
    <reaction evidence="51">
        <text>tetradecanoyl-[ACP] + H2O = tetradecanoate + holo-[ACP] + H(+)</text>
        <dbReference type="Rhea" id="RHEA:30123"/>
        <dbReference type="Rhea" id="RHEA-COMP:9648"/>
        <dbReference type="Rhea" id="RHEA-COMP:9685"/>
        <dbReference type="ChEBI" id="CHEBI:15377"/>
        <dbReference type="ChEBI" id="CHEBI:15378"/>
        <dbReference type="ChEBI" id="CHEBI:30807"/>
        <dbReference type="ChEBI" id="CHEBI:64479"/>
        <dbReference type="ChEBI" id="CHEBI:78477"/>
        <dbReference type="EC" id="3.1.2.14"/>
    </reaction>
    <physiologicalReaction direction="left-to-right" evidence="51">
        <dbReference type="Rhea" id="RHEA:30124"/>
    </physiologicalReaction>
</comment>
<evidence type="ECO:0000259" key="71">
    <source>
        <dbReference type="PROSITE" id="PS50075"/>
    </source>
</evidence>
<dbReference type="CDD" id="cd00833">
    <property type="entry name" value="PKS"/>
    <property type="match status" value="1"/>
</dbReference>
<organism evidence="74">
    <name type="scientific">Phallusia mammillata</name>
    <dbReference type="NCBI Taxonomy" id="59560"/>
    <lineage>
        <taxon>Eukaryota</taxon>
        <taxon>Metazoa</taxon>
        <taxon>Chordata</taxon>
        <taxon>Tunicata</taxon>
        <taxon>Ascidiacea</taxon>
        <taxon>Phlebobranchia</taxon>
        <taxon>Ascidiidae</taxon>
        <taxon>Phallusia</taxon>
    </lineage>
</organism>
<evidence type="ECO:0000256" key="56">
    <source>
        <dbReference type="ARBA" id="ARBA00048650"/>
    </source>
</evidence>
<comment type="catalytic activity">
    <reaction evidence="55">
        <text>3-oxohexanoyl-[ACP] + NADPH + H(+) = (3R)-hydroxyhexanoyl-[ACP] + NADP(+)</text>
        <dbReference type="Rhea" id="RHEA:41824"/>
        <dbReference type="Rhea" id="RHEA-COMP:9629"/>
        <dbReference type="Rhea" id="RHEA-COMP:9630"/>
        <dbReference type="ChEBI" id="CHEBI:15378"/>
        <dbReference type="ChEBI" id="CHEBI:57783"/>
        <dbReference type="ChEBI" id="CHEBI:58349"/>
        <dbReference type="ChEBI" id="CHEBI:78456"/>
        <dbReference type="ChEBI" id="CHEBI:78457"/>
    </reaction>
    <physiologicalReaction direction="left-to-right" evidence="55">
        <dbReference type="Rhea" id="RHEA:41825"/>
    </physiologicalReaction>
</comment>
<evidence type="ECO:0000256" key="48">
    <source>
        <dbReference type="ARBA" id="ARBA00047961"/>
    </source>
</evidence>
<evidence type="ECO:0000256" key="8">
    <source>
        <dbReference type="ARBA" id="ARBA00013256"/>
    </source>
</evidence>
<dbReference type="GO" id="GO:0005737">
    <property type="term" value="C:cytoplasm"/>
    <property type="evidence" value="ECO:0007669"/>
    <property type="project" value="TreeGrafter"/>
</dbReference>
<feature type="region of interest" description="C-terminal hotdog fold" evidence="69">
    <location>
        <begin position="973"/>
        <end position="1112"/>
    </location>
</feature>
<dbReference type="InterPro" id="IPR050091">
    <property type="entry name" value="PKS_NRPS_Biosynth_Enz"/>
</dbReference>
<dbReference type="InterPro" id="IPR057326">
    <property type="entry name" value="KR_dom"/>
</dbReference>